<keyword evidence="1" id="KW-1133">Transmembrane helix</keyword>
<evidence type="ECO:0000256" key="1">
    <source>
        <dbReference type="SAM" id="Phobius"/>
    </source>
</evidence>
<name>A0A3B0SZH4_9ZZZZ</name>
<dbReference type="PANTHER" id="PTHR37947">
    <property type="entry name" value="BLL2462 PROTEIN"/>
    <property type="match status" value="1"/>
</dbReference>
<dbReference type="PANTHER" id="PTHR37947:SF1">
    <property type="entry name" value="BLL2462 PROTEIN"/>
    <property type="match status" value="1"/>
</dbReference>
<organism evidence="2">
    <name type="scientific">hydrothermal vent metagenome</name>
    <dbReference type="NCBI Taxonomy" id="652676"/>
    <lineage>
        <taxon>unclassified sequences</taxon>
        <taxon>metagenomes</taxon>
        <taxon>ecological metagenomes</taxon>
    </lineage>
</organism>
<dbReference type="Gene3D" id="3.40.50.410">
    <property type="entry name" value="von Willebrand factor, type A domain"/>
    <property type="match status" value="1"/>
</dbReference>
<accession>A0A3B0SZH4</accession>
<dbReference type="SUPFAM" id="SSF53300">
    <property type="entry name" value="vWA-like"/>
    <property type="match status" value="1"/>
</dbReference>
<evidence type="ECO:0000313" key="2">
    <source>
        <dbReference type="EMBL" id="VAW11008.1"/>
    </source>
</evidence>
<keyword evidence="1" id="KW-0812">Transmembrane</keyword>
<keyword evidence="1" id="KW-0472">Membrane</keyword>
<gene>
    <name evidence="2" type="ORF">MNBD_BACTEROID03-2095</name>
</gene>
<feature type="transmembrane region" description="Helical" evidence="1">
    <location>
        <begin position="6"/>
        <end position="26"/>
    </location>
</feature>
<dbReference type="AlphaFoldDB" id="A0A3B0SZH4"/>
<reference evidence="2" key="1">
    <citation type="submission" date="2018-06" db="EMBL/GenBank/DDBJ databases">
        <authorList>
            <person name="Zhirakovskaya E."/>
        </authorList>
    </citation>
    <scope>NUCLEOTIDE SEQUENCE</scope>
</reference>
<protein>
    <recommendedName>
        <fullName evidence="3">VWFA domain-containing protein</fullName>
    </recommendedName>
</protein>
<sequence>METKTVLYIIIAAIVALILVLFQYYFKTKRRGRLSVLLSFLRFLGLFGFFLLIINPKFSKNDYSVEKVNLVVLTDNSSSMEETKNEVASFLSKIEGNADISKRFNLEKYTFGTALEELDSLSFDEKNTNISKALASLSDVYSNSNTAIVMLTDGNQTVGEDYGYYGSQLKFSVYAIAVGDTTQYEDVRIGQVNSNKYAFLKNKFPLEAYVSYTGNDNIVAMVSVSVNEKNVYRENVRLSKENNSRAINTLIDANSVGVKNIKVSVSTLSKERNTLNNQRNVVVEVIDEKTNIAIISSIVHPDIGALKKAIESNEQRTVSILRPTVNSKNFEEVDVFILYQPSPSFKSVYTYLQQKKASVFTITGEVVNSSFLNEIQNTYKINGSYPIQETFPILNPSFSKFDISDFSIDGFPPLSSKAGVSEYENGEALLTMMVMAVTIDSPLLFAVEGENGKELVLFGENIWKWRMQSYRNDRSFENFDGFMGKLMRYLSANKSKDRLNIEYKSIYQGSNDAKITATYFDETFVFDSNAVLTVELKNTKIGSTKQIPMLLKNNFYEADFSDLPPGTYSFKVRVKDDNRTKSGSFTILDFDVERQFLSTDYKKLGQLAEATQGGLYFQSNADSLLQDLLENNRFVPTQKSTKNIVSLIDFRLLLAIIIAALSAEWFIRKYNGLT</sequence>
<dbReference type="EMBL" id="UOEL01000047">
    <property type="protein sequence ID" value="VAW11008.1"/>
    <property type="molecule type" value="Genomic_DNA"/>
</dbReference>
<feature type="transmembrane region" description="Helical" evidence="1">
    <location>
        <begin position="33"/>
        <end position="54"/>
    </location>
</feature>
<proteinExistence type="predicted"/>
<dbReference type="InterPro" id="IPR036465">
    <property type="entry name" value="vWFA_dom_sf"/>
</dbReference>
<evidence type="ECO:0008006" key="3">
    <source>
        <dbReference type="Google" id="ProtNLM"/>
    </source>
</evidence>